<name>A0A1H5ZUC7_9FLAO</name>
<sequence length="310" mass="36051">MSKLYKLRAFKITCNSITDSEPVIVDDFISVMQNSIAQDRRMPLNSTDENGEEDLMCEFNIIQERQINGSMMRIAPSDNSVNLPDEVFEHEKILIKDLEKLNVNTNNIYKSHFYLAFNNNYLVTTLNLTTNIKRLQTYLNWLLRNVRGAKLYELTPMISAEKDLKGYEIKKIKIADTVINPYSGEEHQEETNFLRRVKNIPQQLVESLFKDTSTLHEAFDENMISAELLIKFSKPRKMKRDDYQRILGATMKPISDFDSLVVYPENGAPIKGEDIFNIKQVNVETIENGKISEENLYQEMEKFLIELQND</sequence>
<gene>
    <name evidence="1" type="ORF">SAMN05421847_2168</name>
</gene>
<keyword evidence="2" id="KW-1185">Reference proteome</keyword>
<dbReference type="OrthoDB" id="1429347at2"/>
<reference evidence="2" key="1">
    <citation type="submission" date="2016-10" db="EMBL/GenBank/DDBJ databases">
        <authorList>
            <person name="Varghese N."/>
            <person name="Submissions S."/>
        </authorList>
    </citation>
    <scope>NUCLEOTIDE SEQUENCE [LARGE SCALE GENOMIC DNA]</scope>
    <source>
        <strain evidence="2">DSM 21580</strain>
    </source>
</reference>
<organism evidence="1 2">
    <name type="scientific">Halpernia humi</name>
    <dbReference type="NCBI Taxonomy" id="493375"/>
    <lineage>
        <taxon>Bacteria</taxon>
        <taxon>Pseudomonadati</taxon>
        <taxon>Bacteroidota</taxon>
        <taxon>Flavobacteriia</taxon>
        <taxon>Flavobacteriales</taxon>
        <taxon>Weeksellaceae</taxon>
        <taxon>Chryseobacterium group</taxon>
        <taxon>Halpernia</taxon>
    </lineage>
</organism>
<dbReference type="EMBL" id="FNUS01000005">
    <property type="protein sequence ID" value="SEG39036.1"/>
    <property type="molecule type" value="Genomic_DNA"/>
</dbReference>
<accession>A0A1H5ZUC7</accession>
<dbReference type="RefSeq" id="WP_103914045.1">
    <property type="nucleotide sequence ID" value="NZ_FNUS01000005.1"/>
</dbReference>
<dbReference type="Proteomes" id="UP000236738">
    <property type="component" value="Unassembled WGS sequence"/>
</dbReference>
<protein>
    <submittedName>
        <fullName evidence="1">Uncharacterized protein</fullName>
    </submittedName>
</protein>
<evidence type="ECO:0000313" key="2">
    <source>
        <dbReference type="Proteomes" id="UP000236738"/>
    </source>
</evidence>
<proteinExistence type="predicted"/>
<evidence type="ECO:0000313" key="1">
    <source>
        <dbReference type="EMBL" id="SEG39036.1"/>
    </source>
</evidence>
<dbReference type="AlphaFoldDB" id="A0A1H5ZUC7"/>